<dbReference type="Proteomes" id="UP001560573">
    <property type="component" value="Unassembled WGS sequence"/>
</dbReference>
<sequence>MNSPYNNRDLLVLTRSFTMNRQQMDREIELLHELLFRTESIEAFCIANEVINVNSYKIIHKPHVIWRTARAKELKPFVFICNKN</sequence>
<comment type="caution">
    <text evidence="1">The sequence shown here is derived from an EMBL/GenBank/DDBJ whole genome shotgun (WGS) entry which is preliminary data.</text>
</comment>
<keyword evidence="2" id="KW-1185">Reference proteome</keyword>
<evidence type="ECO:0000313" key="1">
    <source>
        <dbReference type="EMBL" id="MEX6688772.1"/>
    </source>
</evidence>
<accession>A0ABV3ZFW6</accession>
<dbReference type="RefSeq" id="WP_369330181.1">
    <property type="nucleotide sequence ID" value="NZ_JAULBC010000004.1"/>
</dbReference>
<name>A0ABV3ZFW6_9BACT</name>
<protein>
    <submittedName>
        <fullName evidence="1">Uncharacterized protein</fullName>
    </submittedName>
</protein>
<proteinExistence type="predicted"/>
<dbReference type="EMBL" id="JAULBC010000004">
    <property type="protein sequence ID" value="MEX6688772.1"/>
    <property type="molecule type" value="Genomic_DNA"/>
</dbReference>
<evidence type="ECO:0000313" key="2">
    <source>
        <dbReference type="Proteomes" id="UP001560573"/>
    </source>
</evidence>
<organism evidence="1 2">
    <name type="scientific">Danxiaibacter flavus</name>
    <dbReference type="NCBI Taxonomy" id="3049108"/>
    <lineage>
        <taxon>Bacteria</taxon>
        <taxon>Pseudomonadati</taxon>
        <taxon>Bacteroidota</taxon>
        <taxon>Chitinophagia</taxon>
        <taxon>Chitinophagales</taxon>
        <taxon>Chitinophagaceae</taxon>
        <taxon>Danxiaibacter</taxon>
    </lineage>
</organism>
<reference evidence="1 2" key="1">
    <citation type="submission" date="2023-07" db="EMBL/GenBank/DDBJ databases">
        <authorList>
            <person name="Lian W.-H."/>
        </authorList>
    </citation>
    <scope>NUCLEOTIDE SEQUENCE [LARGE SCALE GENOMIC DNA]</scope>
    <source>
        <strain evidence="1 2">SYSU DXS3180</strain>
    </source>
</reference>
<gene>
    <name evidence="1" type="ORF">QTN47_14790</name>
</gene>